<dbReference type="PANTHER" id="PTHR47901">
    <property type="entry name" value="CASPASE RECRUITMENT DOMAIN-CONTAINING PROTEIN 18"/>
    <property type="match status" value="1"/>
</dbReference>
<feature type="region of interest" description="Disordered" evidence="17">
    <location>
        <begin position="1"/>
        <end position="80"/>
    </location>
</feature>
<dbReference type="CDD" id="cd01670">
    <property type="entry name" value="Death"/>
    <property type="match status" value="1"/>
</dbReference>
<dbReference type="Pfam" id="PF00656">
    <property type="entry name" value="Peptidase_C14"/>
    <property type="match status" value="1"/>
</dbReference>
<dbReference type="STRING" id="7739.C3YM60"/>
<comment type="similarity">
    <text evidence="3 16">Belongs to the peptidase C14A family.</text>
</comment>
<evidence type="ECO:0000256" key="12">
    <source>
        <dbReference type="ARBA" id="ARBA00023242"/>
    </source>
</evidence>
<protein>
    <recommendedName>
        <fullName evidence="15">Caspase-8</fullName>
        <ecNumber evidence="14">3.4.22.61</ecNumber>
    </recommendedName>
</protein>
<dbReference type="GO" id="GO:0005886">
    <property type="term" value="C:plasma membrane"/>
    <property type="evidence" value="ECO:0007669"/>
    <property type="project" value="UniProtKB-ARBA"/>
</dbReference>
<keyword evidence="5" id="KW-0597">Phosphoprotein</keyword>
<accession>C3YM60</accession>
<feature type="compositionally biased region" description="Polar residues" evidence="17">
    <location>
        <begin position="48"/>
        <end position="59"/>
    </location>
</feature>
<dbReference type="GO" id="GO:0010467">
    <property type="term" value="P:gene expression"/>
    <property type="evidence" value="ECO:0007669"/>
    <property type="project" value="UniProtKB-ARBA"/>
</dbReference>
<keyword evidence="7" id="KW-0053">Apoptosis</keyword>
<feature type="compositionally biased region" description="Polar residues" evidence="17">
    <location>
        <begin position="395"/>
        <end position="407"/>
    </location>
</feature>
<dbReference type="GO" id="GO:0042981">
    <property type="term" value="P:regulation of apoptotic process"/>
    <property type="evidence" value="ECO:0007669"/>
    <property type="project" value="UniProtKB-ARBA"/>
</dbReference>
<evidence type="ECO:0000256" key="6">
    <source>
        <dbReference type="ARBA" id="ARBA00022670"/>
    </source>
</evidence>
<keyword evidence="9" id="KW-0378">Hydrolase</keyword>
<feature type="region of interest" description="Disordered" evidence="17">
    <location>
        <begin position="376"/>
        <end position="454"/>
    </location>
</feature>
<comment type="subcellular location">
    <subcellularLocation>
        <location evidence="2">Cytoplasm</location>
    </subcellularLocation>
    <subcellularLocation>
        <location evidence="1">Nucleus</location>
    </subcellularLocation>
</comment>
<dbReference type="PROSITE" id="PS50208">
    <property type="entry name" value="CASPASE_P20"/>
    <property type="match status" value="1"/>
</dbReference>
<gene>
    <name evidence="21" type="ORF">BRAFLDRAFT_81923</name>
</gene>
<evidence type="ECO:0000256" key="14">
    <source>
        <dbReference type="ARBA" id="ARBA00066479"/>
    </source>
</evidence>
<evidence type="ECO:0000256" key="7">
    <source>
        <dbReference type="ARBA" id="ARBA00022703"/>
    </source>
</evidence>
<dbReference type="InterPro" id="IPR033139">
    <property type="entry name" value="Caspase_cys_AS"/>
</dbReference>
<feature type="domain" description="Caspase family p10" evidence="19">
    <location>
        <begin position="274"/>
        <end position="368"/>
    </location>
</feature>
<evidence type="ECO:0000259" key="18">
    <source>
        <dbReference type="PROSITE" id="PS50017"/>
    </source>
</evidence>
<dbReference type="PANTHER" id="PTHR47901:SF8">
    <property type="entry name" value="CASPASE-3"/>
    <property type="match status" value="1"/>
</dbReference>
<dbReference type="FunFam" id="3.40.50.1460:FF:000008">
    <property type="entry name" value="caspase-8 isoform X1"/>
    <property type="match status" value="1"/>
</dbReference>
<evidence type="ECO:0000256" key="9">
    <source>
        <dbReference type="ARBA" id="ARBA00022801"/>
    </source>
</evidence>
<evidence type="ECO:0000256" key="16">
    <source>
        <dbReference type="RuleBase" id="RU003971"/>
    </source>
</evidence>
<feature type="compositionally biased region" description="Basic residues" evidence="17">
    <location>
        <begin position="32"/>
        <end position="42"/>
    </location>
</feature>
<evidence type="ECO:0000256" key="17">
    <source>
        <dbReference type="SAM" id="MobiDB-lite"/>
    </source>
</evidence>
<keyword evidence="10" id="KW-0788">Thiol protease</keyword>
<dbReference type="EMBL" id="GG666529">
    <property type="protein sequence ID" value="EEN58654.1"/>
    <property type="molecule type" value="Genomic_DNA"/>
</dbReference>
<keyword evidence="6" id="KW-0645">Protease</keyword>
<dbReference type="PROSITE" id="PS01121">
    <property type="entry name" value="CASPASE_HIS"/>
    <property type="match status" value="1"/>
</dbReference>
<proteinExistence type="inferred from homology"/>
<evidence type="ECO:0000256" key="5">
    <source>
        <dbReference type="ARBA" id="ARBA00022553"/>
    </source>
</evidence>
<dbReference type="Pfam" id="PF00531">
    <property type="entry name" value="Death"/>
    <property type="match status" value="1"/>
</dbReference>
<dbReference type="Gene3D" id="3.40.50.1460">
    <property type="match status" value="1"/>
</dbReference>
<feature type="compositionally biased region" description="Polar residues" evidence="17">
    <location>
        <begin position="1"/>
        <end position="10"/>
    </location>
</feature>
<dbReference type="FunFam" id="1.10.533.10:FF:000099">
    <property type="entry name" value="Uncharacterized protein"/>
    <property type="match status" value="1"/>
</dbReference>
<feature type="domain" description="Caspase family p20" evidence="20">
    <location>
        <begin position="109"/>
        <end position="232"/>
    </location>
</feature>
<keyword evidence="11" id="KW-0865">Zymogen</keyword>
<dbReference type="PROSITE" id="PS50017">
    <property type="entry name" value="DEATH_DOMAIN"/>
    <property type="match status" value="1"/>
</dbReference>
<keyword evidence="4" id="KW-0963">Cytoplasm</keyword>
<dbReference type="InterPro" id="IPR001309">
    <property type="entry name" value="Pept_C14_p20"/>
</dbReference>
<dbReference type="PRINTS" id="PR00376">
    <property type="entry name" value="IL1BCENZYME"/>
</dbReference>
<dbReference type="SUPFAM" id="SSF52129">
    <property type="entry name" value="Caspase-like"/>
    <property type="match status" value="1"/>
</dbReference>
<comment type="catalytic activity">
    <reaction evidence="13">
        <text>Strict requirement for Asp at position P1 and has a preferred cleavage sequence of (Leu/Asp/Val)-Glu-Thr-Asp-|-(Gly/Ser/Ala).</text>
        <dbReference type="EC" id="3.4.22.61"/>
    </reaction>
</comment>
<evidence type="ECO:0000256" key="15">
    <source>
        <dbReference type="ARBA" id="ARBA00068172"/>
    </source>
</evidence>
<evidence type="ECO:0000256" key="3">
    <source>
        <dbReference type="ARBA" id="ARBA00010134"/>
    </source>
</evidence>
<name>C3YM60_BRAFL</name>
<dbReference type="InParanoid" id="C3YM60"/>
<dbReference type="PROSITE" id="PS50207">
    <property type="entry name" value="CASPASE_P10"/>
    <property type="match status" value="1"/>
</dbReference>
<evidence type="ECO:0000256" key="1">
    <source>
        <dbReference type="ARBA" id="ARBA00004123"/>
    </source>
</evidence>
<feature type="domain" description="Death" evidence="18">
    <location>
        <begin position="463"/>
        <end position="539"/>
    </location>
</feature>
<keyword evidence="8" id="KW-0677">Repeat</keyword>
<dbReference type="GO" id="GO:0005737">
    <property type="term" value="C:cytoplasm"/>
    <property type="evidence" value="ECO:0007669"/>
    <property type="project" value="UniProtKB-SubCell"/>
</dbReference>
<dbReference type="GO" id="GO:0006508">
    <property type="term" value="P:proteolysis"/>
    <property type="evidence" value="ECO:0007669"/>
    <property type="project" value="UniProtKB-KW"/>
</dbReference>
<evidence type="ECO:0000259" key="20">
    <source>
        <dbReference type="PROSITE" id="PS50208"/>
    </source>
</evidence>
<evidence type="ECO:0000259" key="19">
    <source>
        <dbReference type="PROSITE" id="PS50207"/>
    </source>
</evidence>
<dbReference type="GO" id="GO:0004197">
    <property type="term" value="F:cysteine-type endopeptidase activity"/>
    <property type="evidence" value="ECO:0007669"/>
    <property type="project" value="InterPro"/>
</dbReference>
<dbReference type="CDD" id="cd00032">
    <property type="entry name" value="CASc"/>
    <property type="match status" value="1"/>
</dbReference>
<dbReference type="InterPro" id="IPR002398">
    <property type="entry name" value="Pept_C14"/>
</dbReference>
<dbReference type="InterPro" id="IPR002138">
    <property type="entry name" value="Pept_C14_p10"/>
</dbReference>
<keyword evidence="12" id="KW-0539">Nucleus</keyword>
<dbReference type="GO" id="GO:0007165">
    <property type="term" value="P:signal transduction"/>
    <property type="evidence" value="ECO:0007669"/>
    <property type="project" value="InterPro"/>
</dbReference>
<evidence type="ECO:0000256" key="13">
    <source>
        <dbReference type="ARBA" id="ARBA00051626"/>
    </source>
</evidence>
<dbReference type="GO" id="GO:0005634">
    <property type="term" value="C:nucleus"/>
    <property type="evidence" value="ECO:0007669"/>
    <property type="project" value="UniProtKB-SubCell"/>
</dbReference>
<dbReference type="SMART" id="SM00005">
    <property type="entry name" value="DEATH"/>
    <property type="match status" value="1"/>
</dbReference>
<dbReference type="SMART" id="SM00115">
    <property type="entry name" value="CASc"/>
    <property type="match status" value="1"/>
</dbReference>
<evidence type="ECO:0000256" key="2">
    <source>
        <dbReference type="ARBA" id="ARBA00004496"/>
    </source>
</evidence>
<dbReference type="SUPFAM" id="SSF47986">
    <property type="entry name" value="DEATH domain"/>
    <property type="match status" value="1"/>
</dbReference>
<dbReference type="InterPro" id="IPR015917">
    <property type="entry name" value="Pept_C14A"/>
</dbReference>
<dbReference type="InterPro" id="IPR016129">
    <property type="entry name" value="Caspase_his_AS"/>
</dbReference>
<dbReference type="InterPro" id="IPR000488">
    <property type="entry name" value="Death_dom"/>
</dbReference>
<dbReference type="AlphaFoldDB" id="C3YM60"/>
<evidence type="ECO:0000256" key="11">
    <source>
        <dbReference type="ARBA" id="ARBA00023145"/>
    </source>
</evidence>
<evidence type="ECO:0000256" key="10">
    <source>
        <dbReference type="ARBA" id="ARBA00022807"/>
    </source>
</evidence>
<dbReference type="InterPro" id="IPR011600">
    <property type="entry name" value="Pept_C14_caspase"/>
</dbReference>
<dbReference type="InterPro" id="IPR029030">
    <property type="entry name" value="Caspase-like_dom_sf"/>
</dbReference>
<feature type="compositionally biased region" description="Low complexity" evidence="17">
    <location>
        <begin position="377"/>
        <end position="391"/>
    </location>
</feature>
<dbReference type="EC" id="3.4.22.61" evidence="14"/>
<dbReference type="GO" id="GO:0032991">
    <property type="term" value="C:protein-containing complex"/>
    <property type="evidence" value="ECO:0007669"/>
    <property type="project" value="UniProtKB-ARBA"/>
</dbReference>
<dbReference type="PROSITE" id="PS01122">
    <property type="entry name" value="CASPASE_CYS"/>
    <property type="match status" value="1"/>
</dbReference>
<dbReference type="GO" id="GO:0006915">
    <property type="term" value="P:apoptotic process"/>
    <property type="evidence" value="ECO:0007669"/>
    <property type="project" value="UniProtKB-KW"/>
</dbReference>
<evidence type="ECO:0000313" key="21">
    <source>
        <dbReference type="EMBL" id="EEN58654.1"/>
    </source>
</evidence>
<evidence type="ECO:0000256" key="8">
    <source>
        <dbReference type="ARBA" id="ARBA00022737"/>
    </source>
</evidence>
<reference evidence="21" key="1">
    <citation type="journal article" date="2008" name="Nature">
        <title>The amphioxus genome and the evolution of the chordate karyotype.</title>
        <authorList>
            <consortium name="US DOE Joint Genome Institute (JGI-PGF)"/>
            <person name="Putnam N.H."/>
            <person name="Butts T."/>
            <person name="Ferrier D.E.K."/>
            <person name="Furlong R.F."/>
            <person name="Hellsten U."/>
            <person name="Kawashima T."/>
            <person name="Robinson-Rechavi M."/>
            <person name="Shoguchi E."/>
            <person name="Terry A."/>
            <person name="Yu J.-K."/>
            <person name="Benito-Gutierrez E.L."/>
            <person name="Dubchak I."/>
            <person name="Garcia-Fernandez J."/>
            <person name="Gibson-Brown J.J."/>
            <person name="Grigoriev I.V."/>
            <person name="Horton A.C."/>
            <person name="de Jong P.J."/>
            <person name="Jurka J."/>
            <person name="Kapitonov V.V."/>
            <person name="Kohara Y."/>
            <person name="Kuroki Y."/>
            <person name="Lindquist E."/>
            <person name="Lucas S."/>
            <person name="Osoegawa K."/>
            <person name="Pennacchio L.A."/>
            <person name="Salamov A.A."/>
            <person name="Satou Y."/>
            <person name="Sauka-Spengler T."/>
            <person name="Schmutz J."/>
            <person name="Shin-I T."/>
            <person name="Toyoda A."/>
            <person name="Bronner-Fraser M."/>
            <person name="Fujiyama A."/>
            <person name="Holland L.Z."/>
            <person name="Holland P.W.H."/>
            <person name="Satoh N."/>
            <person name="Rokhsar D.S."/>
        </authorList>
    </citation>
    <scope>NUCLEOTIDE SEQUENCE [LARGE SCALE GENOMIC DNA]</scope>
    <source>
        <strain evidence="21">S238N-H82</strain>
        <tissue evidence="21">Testes</tissue>
    </source>
</reference>
<dbReference type="InterPro" id="IPR011029">
    <property type="entry name" value="DEATH-like_dom_sf"/>
</dbReference>
<sequence length="540" mass="60323">MNKTYLNVYSGTRERNQSVSTSASPDEISKRPAIRSRLRRPSFRNEGKSTTSQPNQGGRKSSESKASTGSDSSSDEDDGKISVIVEPCSGRFWNQQRQKKDVYKMDHVPRGCALIVSNTKFNGRPPRKGGDVDLSNVTALFKGLSFETYILENITAKGIEDEILAFSKRQEHSQMDCCVVVLMSHGHRNVIAGTDNKPVRLEDIFTMFDNDKCPQLIGKPKLFFIQACRGGKVDKGVAVPEDDEDTLEPVFRNGLKSEMRSLLQITTEEDESDGPETKPTRTDMLFGYATQLDHKAFRDCTSGSWFIKTITEVFMNQAKDKHLLELMTTVMSEVSKRTASSSTKPEIRGGKEVAEFVSSLHKMLYFFPGAPFPIKHSSGSRSSKSLTKRLPSPQPSCSGTKSTSASKNIPRKTKRQHSTDRSNSSDEDSPVSSSKRQKKVKSAGKKKKGGGGVTDIRKCVDMVSKNVRSSWDDLARQLGFDHEEIEEIRDLRGDHRRRCIVVLDRWIDKHGDDATMEDLSEALVQTGKKDVADKLKKCQF</sequence>
<dbReference type="eggNOG" id="KOG3573">
    <property type="taxonomic scope" value="Eukaryota"/>
</dbReference>
<evidence type="ECO:0000256" key="4">
    <source>
        <dbReference type="ARBA" id="ARBA00022490"/>
    </source>
</evidence>
<organism>
    <name type="scientific">Branchiostoma floridae</name>
    <name type="common">Florida lancelet</name>
    <name type="synonym">Amphioxus</name>
    <dbReference type="NCBI Taxonomy" id="7739"/>
    <lineage>
        <taxon>Eukaryota</taxon>
        <taxon>Metazoa</taxon>
        <taxon>Chordata</taxon>
        <taxon>Cephalochordata</taxon>
        <taxon>Leptocardii</taxon>
        <taxon>Amphioxiformes</taxon>
        <taxon>Branchiostomatidae</taxon>
        <taxon>Branchiostoma</taxon>
    </lineage>
</organism>
<dbReference type="Gene3D" id="1.10.533.10">
    <property type="entry name" value="Death Domain, Fas"/>
    <property type="match status" value="1"/>
</dbReference>
<feature type="compositionally biased region" description="Basic residues" evidence="17">
    <location>
        <begin position="435"/>
        <end position="449"/>
    </location>
</feature>